<dbReference type="RefSeq" id="WP_316656179.1">
    <property type="nucleotide sequence ID" value="NZ_CATYWO010000001.1"/>
</dbReference>
<dbReference type="InterPro" id="IPR027417">
    <property type="entry name" value="P-loop_NTPase"/>
</dbReference>
<reference evidence="2 3" key="1">
    <citation type="submission" date="2023-07" db="EMBL/GenBank/DDBJ databases">
        <authorList>
            <person name="Peeters C."/>
        </authorList>
    </citation>
    <scope>NUCLEOTIDE SEQUENCE [LARGE SCALE GENOMIC DNA]</scope>
    <source>
        <strain evidence="2 3">LMG 7141</strain>
    </source>
</reference>
<name>A0ABN9IHS7_9RALS</name>
<dbReference type="InterPro" id="IPR011545">
    <property type="entry name" value="DEAD/DEAH_box_helicase_dom"/>
</dbReference>
<dbReference type="Proteomes" id="UP001189616">
    <property type="component" value="Unassembled WGS sequence"/>
</dbReference>
<dbReference type="Gene3D" id="3.40.50.300">
    <property type="entry name" value="P-loop containing nucleotide triphosphate hydrolases"/>
    <property type="match status" value="1"/>
</dbReference>
<dbReference type="SUPFAM" id="SSF52540">
    <property type="entry name" value="P-loop containing nucleoside triphosphate hydrolases"/>
    <property type="match status" value="1"/>
</dbReference>
<protein>
    <recommendedName>
        <fullName evidence="1">Helicase ATP-binding domain-containing protein</fullName>
    </recommendedName>
</protein>
<evidence type="ECO:0000259" key="1">
    <source>
        <dbReference type="PROSITE" id="PS51192"/>
    </source>
</evidence>
<dbReference type="Pfam" id="PF00270">
    <property type="entry name" value="DEAD"/>
    <property type="match status" value="1"/>
</dbReference>
<dbReference type="InterPro" id="IPR014001">
    <property type="entry name" value="Helicase_ATP-bd"/>
</dbReference>
<accession>A0ABN9IHS7</accession>
<comment type="caution">
    <text evidence="2">The sequence shown here is derived from an EMBL/GenBank/DDBJ whole genome shotgun (WGS) entry which is preliminary data.</text>
</comment>
<keyword evidence="3" id="KW-1185">Reference proteome</keyword>
<dbReference type="PROSITE" id="PS51192">
    <property type="entry name" value="HELICASE_ATP_BIND_1"/>
    <property type="match status" value="1"/>
</dbReference>
<feature type="domain" description="Helicase ATP-binding" evidence="1">
    <location>
        <begin position="427"/>
        <end position="585"/>
    </location>
</feature>
<proteinExistence type="predicted"/>
<dbReference type="EMBL" id="CATYWO010000001">
    <property type="protein sequence ID" value="CAJ0781731.1"/>
    <property type="molecule type" value="Genomic_DNA"/>
</dbReference>
<evidence type="ECO:0000313" key="2">
    <source>
        <dbReference type="EMBL" id="CAJ0781731.1"/>
    </source>
</evidence>
<gene>
    <name evidence="2" type="ORF">LMG7141_01186</name>
</gene>
<dbReference type="SMART" id="SM00487">
    <property type="entry name" value="DEXDc"/>
    <property type="match status" value="1"/>
</dbReference>
<evidence type="ECO:0000313" key="3">
    <source>
        <dbReference type="Proteomes" id="UP001189616"/>
    </source>
</evidence>
<sequence length="1146" mass="126336">MYFNSIFMEGIPLQTSISFQQKSAPNVPATVTAATSGSYVTVLTSLDAPVNKCYNKDEAGDVRKTSYQNAFGYVAKMVPANGIEDLAGIVESHSANRQCILIRDLPVSTSRTWVRRTKENFCEHPAGTPWAMLDFDDIELPEGMDPLSHEAIEWVIARLPAEFRNATYFFQFSASAGILGADGVPLKSGLNVHLFFWLDRRIPGKQLVAYLSLHCMQTGFYKLGENKGGVVALVPGIDPALLYNPVQAHYIAAPTIGDGVVCQLLPESRQGLIRKDVQSVSVPALDKAVERQARTLKEQLVNEYKRAHGYTARTALTHVEGRIANTRYSAAPNRAGQPARVGRTLVRTKLSGDGNYLTLYFADEGSPGSWYVSKQRPQLGIRHGDAETFLLKELSPGAHAYVRDELGWFSEVPHHHLDLVDGYLPALTSFATAKVSLVYSPTGSGKTTATIGWIGEQIQQRRTVFYAGPTIALVDQMRGDLTAAGLNPVYYKDAWGPNLPRGGVVVTTYKSLPKLLKSAYNLGLPHVLILDEIHQGLDHYMGKANRLAALESALGKARQTLMLTGTLTDVQRTAVTEVCKQSLGGLTEDLYCCYEFASAKANPLEVVPSGQFDSDLAVLFEGFKAKLDNGEPLPRLVLMLDTSRLGMYRLLVQRYGLTGHAMVVSRPESTEAEIEAARTSTLPILIASPLFGLGLNFVREPDILWARFDHVKADTNQIIQTVNRANRGQVQCEVRIYGNVQPDVRFALPNGVMLRQEIAERMQGEASLAGLLEEHFQLDRVLYKSLREAEQNSQVALSVLVRDNAIQNYDVVVRTDAVVERSVAAPVKEARKEARLAYRQAVVEAAALVPRHGPLGAAAKLTALRDERRNGWKHDEPRLERELQNEEAGIVMTGFGIADPTVAQKVDGGKVLRLIGEISPWISNQYARDRHPDWAKVEAEKTDKIVVLLEKLEDLKAGRINAEDLSAALTRNGQLGEAFQALAGSDMEFQSIGRKIDRLTKVREKLRGKGGNAQRASAHEDGLELLCELLGPLGVSYGKKQDRGRKVTDITKPIVPPNWDFPEMILILKRQAARLRALPKGQTVPVAEVLPLGEPAMPRQVCEGCKFFHQNACCVGRQTDWQSSTFDAVGKRCDAFKPIKIELMLR</sequence>
<organism evidence="2 3">
    <name type="scientific">Ralstonia condita</name>
    <dbReference type="NCBI Taxonomy" id="3058600"/>
    <lineage>
        <taxon>Bacteria</taxon>
        <taxon>Pseudomonadati</taxon>
        <taxon>Pseudomonadota</taxon>
        <taxon>Betaproteobacteria</taxon>
        <taxon>Burkholderiales</taxon>
        <taxon>Burkholderiaceae</taxon>
        <taxon>Ralstonia</taxon>
    </lineage>
</organism>